<dbReference type="PANTHER" id="PTHR30006:SF3">
    <property type="entry name" value="THIAMINE-BINDING PERIPLASMIC PROTEIN"/>
    <property type="match status" value="1"/>
</dbReference>
<keyword evidence="6" id="KW-0574">Periplasm</keyword>
<proteinExistence type="inferred from homology"/>
<sequence>MSKLKIFAFCTALSFSSAVSANITPLNVYTEEFFSADWGPGPEIKKMFEQTYSQCHLNLIPFDSRTTMLNRLRLEGKKTKADLVLGLDNYQLEAAKKSGLFAPNQVDLTQLALPITWDSDTFLPYDFGQYAFVYDKTKLDNPPKSLKELVERQDLKVIYQDPRTSSVGRGLLVWLNQVYEVEQVPNAWKTLAQHTVTVGKGWTESYGAFLKGEADLVLSYTTSPLYHLLQEQKSQYAATMFEEGSVLQIETAAKLAKSEENECAELFLSFLLTPAAQKEISIKNVMLPVIAGEIEPHFDALRTQQAGTRILGTDFPSSEQLKQWIDVWQSALIK</sequence>
<comment type="subcellular location">
    <subcellularLocation>
        <location evidence="1">Periplasm</location>
    </subcellularLocation>
</comment>
<comment type="caution">
    <text evidence="8">The sequence shown here is derived from an EMBL/GenBank/DDBJ whole genome shotgun (WGS) entry which is preliminary data.</text>
</comment>
<dbReference type="Pfam" id="PF01547">
    <property type="entry name" value="SBP_bac_1"/>
    <property type="match status" value="1"/>
</dbReference>
<dbReference type="NCBIfam" id="TIGR01254">
    <property type="entry name" value="sfuA"/>
    <property type="match status" value="1"/>
</dbReference>
<dbReference type="NCBIfam" id="TIGR01276">
    <property type="entry name" value="thiB"/>
    <property type="match status" value="1"/>
</dbReference>
<dbReference type="InterPro" id="IPR006059">
    <property type="entry name" value="SBP"/>
</dbReference>
<evidence type="ECO:0000256" key="5">
    <source>
        <dbReference type="ARBA" id="ARBA00022729"/>
    </source>
</evidence>
<evidence type="ECO:0000313" key="8">
    <source>
        <dbReference type="EMBL" id="PJG85846.1"/>
    </source>
</evidence>
<organism evidence="8 9">
    <name type="scientific">Conservatibacter flavescens</name>
    <dbReference type="NCBI Taxonomy" id="28161"/>
    <lineage>
        <taxon>Bacteria</taxon>
        <taxon>Pseudomonadati</taxon>
        <taxon>Pseudomonadota</taxon>
        <taxon>Gammaproteobacteria</taxon>
        <taxon>Pasteurellales</taxon>
        <taxon>Pasteurellaceae</taxon>
        <taxon>Conservatibacter</taxon>
    </lineage>
</organism>
<comment type="similarity">
    <text evidence="2">Belongs to the bacterial solute-binding protein 1 family.</text>
</comment>
<dbReference type="OrthoDB" id="8013425at2"/>
<evidence type="ECO:0000313" key="9">
    <source>
        <dbReference type="Proteomes" id="UP000229329"/>
    </source>
</evidence>
<dbReference type="InterPro" id="IPR005948">
    <property type="entry name" value="ThiB-like"/>
</dbReference>
<reference evidence="8 9" key="1">
    <citation type="submission" date="2017-11" db="EMBL/GenBank/DDBJ databases">
        <title>Reclassification of Bisgaard taxon 7 as Conservatibacter flavescens gen. nov., sp. nov.</title>
        <authorList>
            <person name="Christensen H."/>
        </authorList>
    </citation>
    <scope>NUCLEOTIDE SEQUENCE [LARGE SCALE GENOMIC DNA]</scope>
    <source>
        <strain evidence="8 9">7_4</strain>
    </source>
</reference>
<dbReference type="GO" id="GO:0015888">
    <property type="term" value="P:thiamine transport"/>
    <property type="evidence" value="ECO:0007669"/>
    <property type="project" value="InterPro"/>
</dbReference>
<dbReference type="GO" id="GO:0030975">
    <property type="term" value="F:thiamine binding"/>
    <property type="evidence" value="ECO:0007669"/>
    <property type="project" value="InterPro"/>
</dbReference>
<evidence type="ECO:0000256" key="7">
    <source>
        <dbReference type="SAM" id="SignalP"/>
    </source>
</evidence>
<feature type="chain" id="PRO_5014670183" description="Thiamine-binding periplasmic protein" evidence="7">
    <location>
        <begin position="22"/>
        <end position="334"/>
    </location>
</feature>
<name>A0A2M8S3Y2_9PAST</name>
<keyword evidence="9" id="KW-1185">Reference proteome</keyword>
<dbReference type="InterPro" id="IPR005967">
    <property type="entry name" value="ThiB"/>
</dbReference>
<dbReference type="Gene3D" id="3.40.190.10">
    <property type="entry name" value="Periplasmic binding protein-like II"/>
    <property type="match status" value="2"/>
</dbReference>
<dbReference type="EMBL" id="PHHA01000005">
    <property type="protein sequence ID" value="PJG85846.1"/>
    <property type="molecule type" value="Genomic_DNA"/>
</dbReference>
<evidence type="ECO:0000256" key="4">
    <source>
        <dbReference type="ARBA" id="ARBA00022448"/>
    </source>
</evidence>
<keyword evidence="5 7" id="KW-0732">Signal</keyword>
<dbReference type="AlphaFoldDB" id="A0A2M8S3Y2"/>
<evidence type="ECO:0000256" key="1">
    <source>
        <dbReference type="ARBA" id="ARBA00004418"/>
    </source>
</evidence>
<dbReference type="Proteomes" id="UP000229329">
    <property type="component" value="Unassembled WGS sequence"/>
</dbReference>
<evidence type="ECO:0000256" key="6">
    <source>
        <dbReference type="ARBA" id="ARBA00022764"/>
    </source>
</evidence>
<dbReference type="RefSeq" id="WP_100288234.1">
    <property type="nucleotide sequence ID" value="NZ_PHHA01000005.1"/>
</dbReference>
<evidence type="ECO:0000256" key="2">
    <source>
        <dbReference type="ARBA" id="ARBA00008520"/>
    </source>
</evidence>
<feature type="signal peptide" evidence="7">
    <location>
        <begin position="1"/>
        <end position="21"/>
    </location>
</feature>
<dbReference type="SUPFAM" id="SSF53850">
    <property type="entry name" value="Periplasmic binding protein-like II"/>
    <property type="match status" value="1"/>
</dbReference>
<dbReference type="PANTHER" id="PTHR30006">
    <property type="entry name" value="THIAMINE-BINDING PERIPLASMIC PROTEIN-RELATED"/>
    <property type="match status" value="1"/>
</dbReference>
<keyword evidence="4" id="KW-0813">Transport</keyword>
<evidence type="ECO:0000256" key="3">
    <source>
        <dbReference type="ARBA" id="ARBA00019815"/>
    </source>
</evidence>
<protein>
    <recommendedName>
        <fullName evidence="3">Thiamine-binding periplasmic protein</fullName>
    </recommendedName>
</protein>
<gene>
    <name evidence="8" type="primary">thiB</name>
    <name evidence="8" type="ORF">CVP05_03695</name>
</gene>
<accession>A0A2M8S3Y2</accession>
<dbReference type="GO" id="GO:0030976">
    <property type="term" value="F:thiamine pyrophosphate binding"/>
    <property type="evidence" value="ECO:0007669"/>
    <property type="project" value="TreeGrafter"/>
</dbReference>
<dbReference type="GO" id="GO:0030288">
    <property type="term" value="C:outer membrane-bounded periplasmic space"/>
    <property type="evidence" value="ECO:0007669"/>
    <property type="project" value="InterPro"/>
</dbReference>